<dbReference type="RefSeq" id="XP_005842892.1">
    <property type="nucleotide sequence ID" value="XM_005842830.1"/>
</dbReference>
<keyword evidence="3" id="KW-1185">Reference proteome</keyword>
<dbReference type="Proteomes" id="UP000008141">
    <property type="component" value="Unassembled WGS sequence"/>
</dbReference>
<dbReference type="EMBL" id="GL433873">
    <property type="protein sequence ID" value="EFN50790.1"/>
    <property type="molecule type" value="Genomic_DNA"/>
</dbReference>
<organism evidence="3">
    <name type="scientific">Chlorella variabilis</name>
    <name type="common">Green alga</name>
    <dbReference type="NCBI Taxonomy" id="554065"/>
    <lineage>
        <taxon>Eukaryota</taxon>
        <taxon>Viridiplantae</taxon>
        <taxon>Chlorophyta</taxon>
        <taxon>core chlorophytes</taxon>
        <taxon>Trebouxiophyceae</taxon>
        <taxon>Chlorellales</taxon>
        <taxon>Chlorellaceae</taxon>
        <taxon>Chlorella clade</taxon>
        <taxon>Chlorella</taxon>
    </lineage>
</organism>
<reference evidence="2 3" key="1">
    <citation type="journal article" date="2010" name="Plant Cell">
        <title>The Chlorella variabilis NC64A genome reveals adaptation to photosymbiosis, coevolution with viruses, and cryptic sex.</title>
        <authorList>
            <person name="Blanc G."/>
            <person name="Duncan G."/>
            <person name="Agarkova I."/>
            <person name="Borodovsky M."/>
            <person name="Gurnon J."/>
            <person name="Kuo A."/>
            <person name="Lindquist E."/>
            <person name="Lucas S."/>
            <person name="Pangilinan J."/>
            <person name="Polle J."/>
            <person name="Salamov A."/>
            <person name="Terry A."/>
            <person name="Yamada T."/>
            <person name="Dunigan D.D."/>
            <person name="Grigoriev I.V."/>
            <person name="Claverie J.M."/>
            <person name="Van Etten J.L."/>
        </authorList>
    </citation>
    <scope>NUCLEOTIDE SEQUENCE [LARGE SCALE GENOMIC DNA]</scope>
    <source>
        <strain evidence="2 3">NC64A</strain>
    </source>
</reference>
<evidence type="ECO:0000256" key="1">
    <source>
        <dbReference type="SAM" id="MobiDB-lite"/>
    </source>
</evidence>
<dbReference type="GeneID" id="17350228"/>
<sequence>MSPVCRWRQWEARRCMPEDPEDALQQEDEPCVPLAPARRCMPEDPEGTLQQEDEPCVPLAPVGGQKMHA</sequence>
<feature type="region of interest" description="Disordered" evidence="1">
    <location>
        <begin position="43"/>
        <end position="69"/>
    </location>
</feature>
<dbReference type="KEGG" id="cvr:CHLNCDRAFT_28725"/>
<protein>
    <submittedName>
        <fullName evidence="2">Uncharacterized protein</fullName>
    </submittedName>
</protein>
<accession>E1ZTN6</accession>
<evidence type="ECO:0000313" key="2">
    <source>
        <dbReference type="EMBL" id="EFN50790.1"/>
    </source>
</evidence>
<feature type="compositionally biased region" description="Acidic residues" evidence="1">
    <location>
        <begin position="43"/>
        <end position="55"/>
    </location>
</feature>
<proteinExistence type="predicted"/>
<name>E1ZTN6_CHLVA</name>
<gene>
    <name evidence="2" type="ORF">CHLNCDRAFT_28725</name>
</gene>
<evidence type="ECO:0000313" key="3">
    <source>
        <dbReference type="Proteomes" id="UP000008141"/>
    </source>
</evidence>
<dbReference type="AlphaFoldDB" id="E1ZTN6"/>
<dbReference type="InParanoid" id="E1ZTN6"/>